<comment type="caution">
    <text evidence="2">The sequence shown here is derived from an EMBL/GenBank/DDBJ whole genome shotgun (WGS) entry which is preliminary data.</text>
</comment>
<sequence length="204" mass="21725">MNRTDYIAKRDALAAQLAEAKEAQSRVALDFEDGAASLGDTEAANAKVRELETRANGLEQAWARACRQDDAAERAAKVKARKEARKAVHEHLTDREDAAKLADAALSQLVAAVTAYKASTRAIGDSLKGAVRGEAYSSLKQTADAAFGVTLDTIICNALAGAGVQLSPGDRFEKFGGTALRDYAARRTEMVKRELETALEAEAA</sequence>
<dbReference type="Proteomes" id="UP000094487">
    <property type="component" value="Unassembled WGS sequence"/>
</dbReference>
<reference evidence="2 3" key="1">
    <citation type="submission" date="2016-08" db="EMBL/GenBank/DDBJ databases">
        <title>Draft genome of the agarase producing Sphingomonas sp. MCT13.</title>
        <authorList>
            <person name="D'Andrea M.M."/>
            <person name="Rossolini G.M."/>
            <person name="Thaller M.C."/>
        </authorList>
    </citation>
    <scope>NUCLEOTIDE SEQUENCE [LARGE SCALE GENOMIC DNA]</scope>
    <source>
        <strain evidence="2 3">MCT13</strain>
    </source>
</reference>
<gene>
    <name evidence="2" type="ORF">BFL28_11185</name>
</gene>
<dbReference type="STRING" id="1888892.BFL28_11185"/>
<dbReference type="AlphaFoldDB" id="A0A1E3M042"/>
<name>A0A1E3M042_9SPHN</name>
<dbReference type="RefSeq" id="WP_069319136.1">
    <property type="nucleotide sequence ID" value="NZ_MDDS01000006.1"/>
</dbReference>
<evidence type="ECO:0000313" key="3">
    <source>
        <dbReference type="Proteomes" id="UP000094487"/>
    </source>
</evidence>
<keyword evidence="3" id="KW-1185">Reference proteome</keyword>
<keyword evidence="1" id="KW-0175">Coiled coil</keyword>
<proteinExistence type="predicted"/>
<evidence type="ECO:0000313" key="2">
    <source>
        <dbReference type="EMBL" id="ODP39364.1"/>
    </source>
</evidence>
<dbReference type="EMBL" id="MDDS01000006">
    <property type="protein sequence ID" value="ODP39364.1"/>
    <property type="molecule type" value="Genomic_DNA"/>
</dbReference>
<accession>A0A1E3M042</accession>
<feature type="coiled-coil region" evidence="1">
    <location>
        <begin position="3"/>
        <end position="61"/>
    </location>
</feature>
<protein>
    <submittedName>
        <fullName evidence="2">Uncharacterized protein</fullName>
    </submittedName>
</protein>
<evidence type="ECO:0000256" key="1">
    <source>
        <dbReference type="SAM" id="Coils"/>
    </source>
</evidence>
<organism evidence="2 3">
    <name type="scientific">Sphingomonas turrisvirgatae</name>
    <dbReference type="NCBI Taxonomy" id="1888892"/>
    <lineage>
        <taxon>Bacteria</taxon>
        <taxon>Pseudomonadati</taxon>
        <taxon>Pseudomonadota</taxon>
        <taxon>Alphaproteobacteria</taxon>
        <taxon>Sphingomonadales</taxon>
        <taxon>Sphingomonadaceae</taxon>
        <taxon>Sphingomonas</taxon>
    </lineage>
</organism>